<gene>
    <name evidence="7" type="ORF">AB675_7393</name>
</gene>
<sequence length="384" mass="40911">MASVTATAFIVHEKGGPFTETAVRLSQLRDDEVLVDLRATSICHTDLAVQHGKIPMQFPVVLGHEGAGVVREVGTAVSSYKPGDHVVLSYASCAQCRACLAKKPYQCETATLQQFGGKRLDGSSAITHVQDENGSWVPTDAFSTCFFGQSSFCNPAIVREVSCVKVPETLPLEVICTLGCGFQTGAGAVFNVVRPAERNIQHVAIFGVGAVGCAAVMAASHLRNTTGSQYHIIAIDINDERLAIAKELGATFTINSRSNNLLHELKAITSNGVDAAIDCTGVSEVVADMFSILSVGGVAVQVGGPPPGTKFALDVFDLLIKCQSYVGCHQGNSYSKEFIPQMAKLYSEGTFPIEKLQKQYPVRDIGRACAEMASGKVIKPVLLW</sequence>
<dbReference type="InterPro" id="IPR011032">
    <property type="entry name" value="GroES-like_sf"/>
</dbReference>
<evidence type="ECO:0000256" key="3">
    <source>
        <dbReference type="ARBA" id="ARBA00023002"/>
    </source>
</evidence>
<keyword evidence="8" id="KW-1185">Reference proteome</keyword>
<feature type="domain" description="Enoyl reductase (ER)" evidence="6">
    <location>
        <begin position="16"/>
        <end position="382"/>
    </location>
</feature>
<dbReference type="PROSITE" id="PS00059">
    <property type="entry name" value="ADH_ZINC"/>
    <property type="match status" value="1"/>
</dbReference>
<dbReference type="RefSeq" id="XP_017994512.1">
    <property type="nucleotide sequence ID" value="XM_018147758.1"/>
</dbReference>
<keyword evidence="1 5" id="KW-0479">Metal-binding</keyword>
<comment type="similarity">
    <text evidence="5">Belongs to the zinc-containing alcohol dehydrogenase family.</text>
</comment>
<dbReference type="Proteomes" id="UP000038010">
    <property type="component" value="Unassembled WGS sequence"/>
</dbReference>
<dbReference type="GeneID" id="28739638"/>
<dbReference type="EMBL" id="LFJN01000057">
    <property type="protein sequence ID" value="KPI34549.1"/>
    <property type="molecule type" value="Genomic_DNA"/>
</dbReference>
<evidence type="ECO:0000259" key="6">
    <source>
        <dbReference type="SMART" id="SM00829"/>
    </source>
</evidence>
<evidence type="ECO:0000256" key="2">
    <source>
        <dbReference type="ARBA" id="ARBA00022833"/>
    </source>
</evidence>
<dbReference type="InterPro" id="IPR020843">
    <property type="entry name" value="ER"/>
</dbReference>
<evidence type="ECO:0000256" key="1">
    <source>
        <dbReference type="ARBA" id="ARBA00022723"/>
    </source>
</evidence>
<keyword evidence="4" id="KW-0520">NAD</keyword>
<reference evidence="7 8" key="1">
    <citation type="submission" date="2015-06" db="EMBL/GenBank/DDBJ databases">
        <title>Draft genome of the ant-associated black yeast Phialophora attae CBS 131958.</title>
        <authorList>
            <person name="Moreno L.F."/>
            <person name="Stielow B.J."/>
            <person name="de Hoog S."/>
            <person name="Vicente V.A."/>
            <person name="Weiss V.A."/>
            <person name="de Vries M."/>
            <person name="Cruz L.M."/>
            <person name="Souza E.M."/>
        </authorList>
    </citation>
    <scope>NUCLEOTIDE SEQUENCE [LARGE SCALE GENOMIC DNA]</scope>
    <source>
        <strain evidence="7 8">CBS 131958</strain>
    </source>
</reference>
<dbReference type="VEuPathDB" id="FungiDB:AB675_7393"/>
<protein>
    <submittedName>
        <fullName evidence="7">Aryl-alcohol dehydrogenase</fullName>
    </submittedName>
</protein>
<dbReference type="AlphaFoldDB" id="A0A0N0NHQ7"/>
<dbReference type="PANTHER" id="PTHR43880:SF12">
    <property type="entry name" value="ALCOHOL DEHYDROGENASE CLASS-3"/>
    <property type="match status" value="1"/>
</dbReference>
<comment type="caution">
    <text evidence="7">The sequence shown here is derived from an EMBL/GenBank/DDBJ whole genome shotgun (WGS) entry which is preliminary data.</text>
</comment>
<dbReference type="STRING" id="1664694.A0A0N0NHQ7"/>
<dbReference type="Gene3D" id="3.90.180.10">
    <property type="entry name" value="Medium-chain alcohol dehydrogenases, catalytic domain"/>
    <property type="match status" value="1"/>
</dbReference>
<dbReference type="Pfam" id="PF00107">
    <property type="entry name" value="ADH_zinc_N"/>
    <property type="match status" value="1"/>
</dbReference>
<dbReference type="GO" id="GO:0005829">
    <property type="term" value="C:cytosol"/>
    <property type="evidence" value="ECO:0007669"/>
    <property type="project" value="TreeGrafter"/>
</dbReference>
<dbReference type="InterPro" id="IPR036291">
    <property type="entry name" value="NAD(P)-bd_dom_sf"/>
</dbReference>
<dbReference type="PANTHER" id="PTHR43880">
    <property type="entry name" value="ALCOHOL DEHYDROGENASE"/>
    <property type="match status" value="1"/>
</dbReference>
<evidence type="ECO:0000313" key="8">
    <source>
        <dbReference type="Proteomes" id="UP000038010"/>
    </source>
</evidence>
<dbReference type="Pfam" id="PF08240">
    <property type="entry name" value="ADH_N"/>
    <property type="match status" value="1"/>
</dbReference>
<name>A0A0N0NHQ7_9EURO</name>
<accession>A0A0N0NHQ7</accession>
<organism evidence="7 8">
    <name type="scientific">Cyphellophora attinorum</name>
    <dbReference type="NCBI Taxonomy" id="1664694"/>
    <lineage>
        <taxon>Eukaryota</taxon>
        <taxon>Fungi</taxon>
        <taxon>Dikarya</taxon>
        <taxon>Ascomycota</taxon>
        <taxon>Pezizomycotina</taxon>
        <taxon>Eurotiomycetes</taxon>
        <taxon>Chaetothyriomycetidae</taxon>
        <taxon>Chaetothyriales</taxon>
        <taxon>Cyphellophoraceae</taxon>
        <taxon>Cyphellophora</taxon>
    </lineage>
</organism>
<comment type="cofactor">
    <cofactor evidence="5">
        <name>Zn(2+)</name>
        <dbReference type="ChEBI" id="CHEBI:29105"/>
    </cofactor>
</comment>
<keyword evidence="2 5" id="KW-0862">Zinc</keyword>
<dbReference type="InterPro" id="IPR002328">
    <property type="entry name" value="ADH_Zn_CS"/>
</dbReference>
<dbReference type="GO" id="GO:0046294">
    <property type="term" value="P:formaldehyde catabolic process"/>
    <property type="evidence" value="ECO:0007669"/>
    <property type="project" value="TreeGrafter"/>
</dbReference>
<evidence type="ECO:0000256" key="4">
    <source>
        <dbReference type="ARBA" id="ARBA00023027"/>
    </source>
</evidence>
<proteinExistence type="inferred from homology"/>
<dbReference type="GO" id="GO:0008270">
    <property type="term" value="F:zinc ion binding"/>
    <property type="evidence" value="ECO:0007669"/>
    <property type="project" value="InterPro"/>
</dbReference>
<dbReference type="CDD" id="cd08278">
    <property type="entry name" value="benzyl_alcohol_DH"/>
    <property type="match status" value="1"/>
</dbReference>
<dbReference type="InterPro" id="IPR013149">
    <property type="entry name" value="ADH-like_C"/>
</dbReference>
<keyword evidence="3" id="KW-0560">Oxidoreductase</keyword>
<dbReference type="SMART" id="SM00829">
    <property type="entry name" value="PKS_ER"/>
    <property type="match status" value="1"/>
</dbReference>
<evidence type="ECO:0000256" key="5">
    <source>
        <dbReference type="RuleBase" id="RU361277"/>
    </source>
</evidence>
<dbReference type="SUPFAM" id="SSF51735">
    <property type="entry name" value="NAD(P)-binding Rossmann-fold domains"/>
    <property type="match status" value="1"/>
</dbReference>
<evidence type="ECO:0000313" key="7">
    <source>
        <dbReference type="EMBL" id="KPI34549.1"/>
    </source>
</evidence>
<dbReference type="InterPro" id="IPR013154">
    <property type="entry name" value="ADH-like_N"/>
</dbReference>
<dbReference type="GO" id="GO:0051903">
    <property type="term" value="F:S-(hydroxymethyl)glutathione dehydrogenase [NAD(P)+] activity"/>
    <property type="evidence" value="ECO:0007669"/>
    <property type="project" value="TreeGrafter"/>
</dbReference>
<dbReference type="OrthoDB" id="1560166at2759"/>
<dbReference type="Gene3D" id="3.40.50.720">
    <property type="entry name" value="NAD(P)-binding Rossmann-like Domain"/>
    <property type="match status" value="1"/>
</dbReference>
<dbReference type="SUPFAM" id="SSF50129">
    <property type="entry name" value="GroES-like"/>
    <property type="match status" value="1"/>
</dbReference>